<organism evidence="1 2">
    <name type="scientific">Skeletonema marinoi</name>
    <dbReference type="NCBI Taxonomy" id="267567"/>
    <lineage>
        <taxon>Eukaryota</taxon>
        <taxon>Sar</taxon>
        <taxon>Stramenopiles</taxon>
        <taxon>Ochrophyta</taxon>
        <taxon>Bacillariophyta</taxon>
        <taxon>Coscinodiscophyceae</taxon>
        <taxon>Thalassiosirophycidae</taxon>
        <taxon>Thalassiosirales</taxon>
        <taxon>Skeletonemataceae</taxon>
        <taxon>Skeletonema</taxon>
        <taxon>Skeletonema marinoi-dohrnii complex</taxon>
    </lineage>
</organism>
<keyword evidence="2" id="KW-1185">Reference proteome</keyword>
<gene>
    <name evidence="1" type="ORF">QTG54_001106</name>
</gene>
<dbReference type="GO" id="GO:0019005">
    <property type="term" value="C:SCF ubiquitin ligase complex"/>
    <property type="evidence" value="ECO:0007669"/>
    <property type="project" value="TreeGrafter"/>
</dbReference>
<sequence length="617" mass="68991">MSQTSAAPSAKTWSILLNTQHNTNTTLTTIKLIETCPGNKPSDSYVPYTRDVLPFLNDEVGEDIGCEDGLCQGDIKYSYSLIEGRPMNVVFGDPCPGSTKVLSIKYVFQDYIRQKKENRCKGDSGYHIIPSRTFHSTFAEHEHILLRRQDPHPLPVDDESNNQMNPTTPQSTISLVDSTQSTEIVLSKGITAAIDVNDHVLFPLCQDTSSYRNTAIGSPLKPQSLSRSSYNDIIVSNTHTTSNHPHRELLRGLLKSSHSSLTSLVLNDFLHLDPPVDIHPTLPHLCKLKRLDISRIPLITDDTIHLISAHIGERLEVLYMKDCRGVSDDGIVQLVRSCNRLKVLDISHMHQLTDKSGVAIGQNLTELETFHGRDNYKVTNNSVDVIFQNCKKLVQATFWGFIKLTHVGPGTVTTPTDLSPNNLVLLNLWGCIGLTDDCVERLSTLTNLRSLCVSECHKLTDKFVLDITQILPQLLHLQMRYLKRITDESLNAISVRLSELFSLDVSFCTKLTVVGLNELLMGCRSLSELRLYSCSQLNVEGGQVTDGGGNSRRTGGGRQLVQVLRHSSLAFLDLRRCQQHQPFSRDEQFLNTMKELGYNEAMAYLFIKKTDPALLVK</sequence>
<protein>
    <submittedName>
        <fullName evidence="1">Leucine-rich repeat domain-containing protein</fullName>
    </submittedName>
</protein>
<dbReference type="SUPFAM" id="SSF52047">
    <property type="entry name" value="RNI-like"/>
    <property type="match status" value="1"/>
</dbReference>
<accession>A0AAD8YPS8</accession>
<dbReference type="PANTHER" id="PTHR13318:SF105">
    <property type="entry name" value="F-BOX_LRR-REPEAT PROTEIN 3"/>
    <property type="match status" value="1"/>
</dbReference>
<evidence type="ECO:0000313" key="1">
    <source>
        <dbReference type="EMBL" id="KAK1749167.1"/>
    </source>
</evidence>
<proteinExistence type="predicted"/>
<dbReference type="Gene3D" id="3.80.10.10">
    <property type="entry name" value="Ribonuclease Inhibitor"/>
    <property type="match status" value="2"/>
</dbReference>
<evidence type="ECO:0000313" key="2">
    <source>
        <dbReference type="Proteomes" id="UP001224775"/>
    </source>
</evidence>
<dbReference type="SMART" id="SM00367">
    <property type="entry name" value="LRR_CC"/>
    <property type="match status" value="7"/>
</dbReference>
<comment type="caution">
    <text evidence="1">The sequence shown here is derived from an EMBL/GenBank/DDBJ whole genome shotgun (WGS) entry which is preliminary data.</text>
</comment>
<dbReference type="InterPro" id="IPR006553">
    <property type="entry name" value="Leu-rich_rpt_Cys-con_subtyp"/>
</dbReference>
<reference evidence="1" key="1">
    <citation type="submission" date="2023-06" db="EMBL/GenBank/DDBJ databases">
        <title>Survivors Of The Sea: Transcriptome response of Skeletonema marinoi to long-term dormancy.</title>
        <authorList>
            <person name="Pinder M.I.M."/>
            <person name="Kourtchenko O."/>
            <person name="Robertson E.K."/>
            <person name="Larsson T."/>
            <person name="Maumus F."/>
            <person name="Osuna-Cruz C.M."/>
            <person name="Vancaester E."/>
            <person name="Stenow R."/>
            <person name="Vandepoele K."/>
            <person name="Ploug H."/>
            <person name="Bruchert V."/>
            <person name="Godhe A."/>
            <person name="Topel M."/>
        </authorList>
    </citation>
    <scope>NUCLEOTIDE SEQUENCE</scope>
    <source>
        <strain evidence="1">R05AC</strain>
    </source>
</reference>
<dbReference type="GO" id="GO:0031146">
    <property type="term" value="P:SCF-dependent proteasomal ubiquitin-dependent protein catabolic process"/>
    <property type="evidence" value="ECO:0007669"/>
    <property type="project" value="TreeGrafter"/>
</dbReference>
<dbReference type="InterPro" id="IPR032675">
    <property type="entry name" value="LRR_dom_sf"/>
</dbReference>
<dbReference type="EMBL" id="JATAAI010000001">
    <property type="protein sequence ID" value="KAK1749167.1"/>
    <property type="molecule type" value="Genomic_DNA"/>
</dbReference>
<name>A0AAD8YPS8_9STRA</name>
<dbReference type="Proteomes" id="UP001224775">
    <property type="component" value="Unassembled WGS sequence"/>
</dbReference>
<dbReference type="FunFam" id="3.80.10.10:FF:002222">
    <property type="entry name" value="Predicted protein"/>
    <property type="match status" value="1"/>
</dbReference>
<dbReference type="AlphaFoldDB" id="A0AAD8YPS8"/>
<dbReference type="PANTHER" id="PTHR13318">
    <property type="entry name" value="PARTNER OF PAIRED, ISOFORM B-RELATED"/>
    <property type="match status" value="1"/>
</dbReference>